<comment type="caution">
    <text evidence="5">The sequence shown here is derived from an EMBL/GenBank/DDBJ whole genome shotgun (WGS) entry which is preliminary data.</text>
</comment>
<comment type="similarity">
    <text evidence="1">Belongs to the peptidase S51 family.</text>
</comment>
<dbReference type="SUPFAM" id="SSF52317">
    <property type="entry name" value="Class I glutamine amidotransferase-like"/>
    <property type="match status" value="1"/>
</dbReference>
<dbReference type="Proteomes" id="UP000239002">
    <property type="component" value="Unassembled WGS sequence"/>
</dbReference>
<dbReference type="NCBIfam" id="NF003642">
    <property type="entry name" value="PRK05282.1"/>
    <property type="match status" value="1"/>
</dbReference>
<dbReference type="PANTHER" id="PTHR20842:SF0">
    <property type="entry name" value="ALPHA-ASPARTYL DIPEPTIDASE"/>
    <property type="match status" value="1"/>
</dbReference>
<dbReference type="RefSeq" id="WP_104514605.1">
    <property type="nucleotide sequence ID" value="NZ_MQVW01000027.1"/>
</dbReference>
<dbReference type="GO" id="GO:0008236">
    <property type="term" value="F:serine-type peptidase activity"/>
    <property type="evidence" value="ECO:0007669"/>
    <property type="project" value="UniProtKB-KW"/>
</dbReference>
<dbReference type="OrthoDB" id="3373764at2"/>
<proteinExistence type="inferred from homology"/>
<evidence type="ECO:0000256" key="4">
    <source>
        <dbReference type="ARBA" id="ARBA00022825"/>
    </source>
</evidence>
<dbReference type="Pfam" id="PF03575">
    <property type="entry name" value="Peptidase_S51"/>
    <property type="match status" value="1"/>
</dbReference>
<evidence type="ECO:0000313" key="5">
    <source>
        <dbReference type="EMBL" id="PPK97091.1"/>
    </source>
</evidence>
<dbReference type="EMBL" id="PTJE01000001">
    <property type="protein sequence ID" value="PPK97091.1"/>
    <property type="molecule type" value="Genomic_DNA"/>
</dbReference>
<dbReference type="InterPro" id="IPR029062">
    <property type="entry name" value="Class_I_gatase-like"/>
</dbReference>
<sequence length="238" mass="26538">MRNMIIASTSTIHGSSYLAYLLPDILKAFKINDIKNLLFIPYARPGGISHDSYTDKVREAFKDTGVTVKGIHEYENTQDAIKNAQAIFTGGGNTFVLVKALHDLHLMETLRKQIYAGTFYIGTSAGSNICGLNMRNTNDMPIVMPASFKTTGAIGYNINAHYLDPDTDSTHMGETREERIKEFHFYNNLPVVGLREGSYIRVTDKEELLCGPHTARVFTKDNEAIEVNSGYDFAQLSN</sequence>
<name>A0A2S6ISD1_9FLAO</name>
<dbReference type="PANTHER" id="PTHR20842">
    <property type="entry name" value="PROTEASE S51 ALPHA-ASPARTYL DIPEPTIDASE"/>
    <property type="match status" value="1"/>
</dbReference>
<protein>
    <submittedName>
        <fullName evidence="5">Dipeptidase E</fullName>
    </submittedName>
</protein>
<keyword evidence="6" id="KW-1185">Reference proteome</keyword>
<organism evidence="5 6">
    <name type="scientific">Nonlabens xylanidelens</name>
    <dbReference type="NCBI Taxonomy" id="191564"/>
    <lineage>
        <taxon>Bacteria</taxon>
        <taxon>Pseudomonadati</taxon>
        <taxon>Bacteroidota</taxon>
        <taxon>Flavobacteriia</taxon>
        <taxon>Flavobacteriales</taxon>
        <taxon>Flavobacteriaceae</taxon>
        <taxon>Nonlabens</taxon>
    </lineage>
</organism>
<dbReference type="GO" id="GO:0006508">
    <property type="term" value="P:proteolysis"/>
    <property type="evidence" value="ECO:0007669"/>
    <property type="project" value="UniProtKB-KW"/>
</dbReference>
<dbReference type="AlphaFoldDB" id="A0A2S6ISD1"/>
<gene>
    <name evidence="5" type="ORF">LY01_00918</name>
</gene>
<evidence type="ECO:0000256" key="2">
    <source>
        <dbReference type="ARBA" id="ARBA00022670"/>
    </source>
</evidence>
<dbReference type="InterPro" id="IPR005320">
    <property type="entry name" value="Peptidase_S51"/>
</dbReference>
<keyword evidence="2" id="KW-0645">Protease</keyword>
<keyword evidence="4" id="KW-0720">Serine protease</keyword>
<evidence type="ECO:0000313" key="6">
    <source>
        <dbReference type="Proteomes" id="UP000239002"/>
    </source>
</evidence>
<dbReference type="Gene3D" id="3.40.50.880">
    <property type="match status" value="1"/>
</dbReference>
<evidence type="ECO:0000256" key="1">
    <source>
        <dbReference type="ARBA" id="ARBA00006534"/>
    </source>
</evidence>
<keyword evidence="3" id="KW-0378">Hydrolase</keyword>
<evidence type="ECO:0000256" key="3">
    <source>
        <dbReference type="ARBA" id="ARBA00022801"/>
    </source>
</evidence>
<accession>A0A2S6ISD1</accession>
<reference evidence="5 6" key="1">
    <citation type="submission" date="2018-02" db="EMBL/GenBank/DDBJ databases">
        <title>Genomic Encyclopedia of Archaeal and Bacterial Type Strains, Phase II (KMG-II): from individual species to whole genera.</title>
        <authorList>
            <person name="Goeker M."/>
        </authorList>
    </citation>
    <scope>NUCLEOTIDE SEQUENCE [LARGE SCALE GENOMIC DNA]</scope>
    <source>
        <strain evidence="5 6">DSM 16809</strain>
    </source>
</reference>
<dbReference type="CDD" id="cd03146">
    <property type="entry name" value="GAT1_Peptidase_E"/>
    <property type="match status" value="1"/>
</dbReference>